<keyword evidence="1" id="KW-1133">Transmembrane helix</keyword>
<name>A0A3N0CL95_9ACTN</name>
<keyword evidence="4" id="KW-1185">Reference proteome</keyword>
<reference evidence="3 4" key="1">
    <citation type="submission" date="2018-11" db="EMBL/GenBank/DDBJ databases">
        <authorList>
            <person name="Li F."/>
        </authorList>
    </citation>
    <scope>NUCLEOTIDE SEQUENCE [LARGE SCALE GENOMIC DNA]</scope>
    <source>
        <strain evidence="3 4">Gsoil 097</strain>
    </source>
</reference>
<accession>A0A3N0CL95</accession>
<dbReference type="RefSeq" id="WP_123226803.1">
    <property type="nucleotide sequence ID" value="NZ_RJSE01000005.1"/>
</dbReference>
<sequence>MPHGRVTPSTRRRHRDQRGAAALEFALIVPILVMVVFGIVDFGWAINRDTLVNNAAREGAREGSLDPDQAAIVAAVRNSLVSIEPVGQTPSKITVTVGCRRPDDSVCTNFATDAVAGGTVIVTVALDHSWITPVGSTFGDGVELTKTVEMRIE</sequence>
<protein>
    <submittedName>
        <fullName evidence="3">Pilus assembly protein</fullName>
    </submittedName>
</protein>
<gene>
    <name evidence="3" type="ORF">EFK50_06755</name>
</gene>
<evidence type="ECO:0000256" key="1">
    <source>
        <dbReference type="SAM" id="Phobius"/>
    </source>
</evidence>
<organism evidence="3 4">
    <name type="scientific">Nocardioides marmoriginsengisoli</name>
    <dbReference type="NCBI Taxonomy" id="661483"/>
    <lineage>
        <taxon>Bacteria</taxon>
        <taxon>Bacillati</taxon>
        <taxon>Actinomycetota</taxon>
        <taxon>Actinomycetes</taxon>
        <taxon>Propionibacteriales</taxon>
        <taxon>Nocardioidaceae</taxon>
        <taxon>Nocardioides</taxon>
    </lineage>
</organism>
<dbReference type="EMBL" id="RJSE01000005">
    <property type="protein sequence ID" value="RNL64227.1"/>
    <property type="molecule type" value="Genomic_DNA"/>
</dbReference>
<proteinExistence type="predicted"/>
<feature type="domain" description="TadE-like" evidence="2">
    <location>
        <begin position="19"/>
        <end position="61"/>
    </location>
</feature>
<evidence type="ECO:0000313" key="4">
    <source>
        <dbReference type="Proteomes" id="UP000267128"/>
    </source>
</evidence>
<dbReference type="InterPro" id="IPR012495">
    <property type="entry name" value="TadE-like_dom"/>
</dbReference>
<feature type="transmembrane region" description="Helical" evidence="1">
    <location>
        <begin position="21"/>
        <end position="46"/>
    </location>
</feature>
<dbReference type="AlphaFoldDB" id="A0A3N0CL95"/>
<evidence type="ECO:0000313" key="3">
    <source>
        <dbReference type="EMBL" id="RNL64227.1"/>
    </source>
</evidence>
<dbReference type="Pfam" id="PF07811">
    <property type="entry name" value="TadE"/>
    <property type="match status" value="1"/>
</dbReference>
<comment type="caution">
    <text evidence="3">The sequence shown here is derived from an EMBL/GenBank/DDBJ whole genome shotgun (WGS) entry which is preliminary data.</text>
</comment>
<evidence type="ECO:0000259" key="2">
    <source>
        <dbReference type="Pfam" id="PF07811"/>
    </source>
</evidence>
<keyword evidence="1" id="KW-0472">Membrane</keyword>
<dbReference type="OrthoDB" id="5190946at2"/>
<keyword evidence="1" id="KW-0812">Transmembrane</keyword>
<dbReference type="Proteomes" id="UP000267128">
    <property type="component" value="Unassembled WGS sequence"/>
</dbReference>